<dbReference type="Proteomes" id="UP000199126">
    <property type="component" value="Unassembled WGS sequence"/>
</dbReference>
<dbReference type="AlphaFoldDB" id="A0A1H8S665"/>
<protein>
    <submittedName>
        <fullName evidence="2">Demethylmenaquinone methyltransferase / 2-methoxy-6-polyprenyl-1,4-benzoquinol methylase</fullName>
    </submittedName>
</protein>
<keyword evidence="2" id="KW-0489">Methyltransferase</keyword>
<dbReference type="InterPro" id="IPR029063">
    <property type="entry name" value="SAM-dependent_MTases_sf"/>
</dbReference>
<evidence type="ECO:0000313" key="3">
    <source>
        <dbReference type="Proteomes" id="UP000199126"/>
    </source>
</evidence>
<dbReference type="GO" id="GO:0008757">
    <property type="term" value="F:S-adenosylmethionine-dependent methyltransferase activity"/>
    <property type="evidence" value="ECO:0007669"/>
    <property type="project" value="InterPro"/>
</dbReference>
<dbReference type="PANTHER" id="PTHR43591:SF24">
    <property type="entry name" value="2-METHOXY-6-POLYPRENYL-1,4-BENZOQUINOL METHYLASE, MITOCHONDRIAL"/>
    <property type="match status" value="1"/>
</dbReference>
<organism evidence="2 3">
    <name type="scientific">Halogranum amylolyticum</name>
    <dbReference type="NCBI Taxonomy" id="660520"/>
    <lineage>
        <taxon>Archaea</taxon>
        <taxon>Methanobacteriati</taxon>
        <taxon>Methanobacteriota</taxon>
        <taxon>Stenosarchaea group</taxon>
        <taxon>Halobacteria</taxon>
        <taxon>Halobacteriales</taxon>
        <taxon>Haloferacaceae</taxon>
    </lineage>
</organism>
<reference evidence="3" key="1">
    <citation type="submission" date="2016-10" db="EMBL/GenBank/DDBJ databases">
        <authorList>
            <person name="Varghese N."/>
            <person name="Submissions S."/>
        </authorList>
    </citation>
    <scope>NUCLEOTIDE SEQUENCE [LARGE SCALE GENOMIC DNA]</scope>
    <source>
        <strain evidence="3">CGMCC 1.10121</strain>
    </source>
</reference>
<gene>
    <name evidence="2" type="ORF">SAMN04487948_104458</name>
</gene>
<dbReference type="EMBL" id="FODV01000004">
    <property type="protein sequence ID" value="SEO73653.1"/>
    <property type="molecule type" value="Genomic_DNA"/>
</dbReference>
<name>A0A1H8S665_9EURY</name>
<sequence length="195" mass="20679">MHGVGDVRFFDRVARLYDLAMPPAERGALLDGLSRAERPVEHVLDVGGGSGRAGVTLTAPDRQVTVVDVSGEMLSRARGRGLDCVRGDARTLPVADGAVDAVTVVDAFHHMPDQRAVLANVARVLAPGGAVVIREFDPETLLGRVVERVEDAVGMGSLFTGPDDLARAIERTGLDARVLDRGFGYTVVGVKQDNN</sequence>
<feature type="domain" description="Methyltransferase type 11" evidence="1">
    <location>
        <begin position="44"/>
        <end position="133"/>
    </location>
</feature>
<dbReference type="CDD" id="cd02440">
    <property type="entry name" value="AdoMet_MTases"/>
    <property type="match status" value="1"/>
</dbReference>
<evidence type="ECO:0000259" key="1">
    <source>
        <dbReference type="Pfam" id="PF08241"/>
    </source>
</evidence>
<proteinExistence type="predicted"/>
<dbReference type="RefSeq" id="WP_089823854.1">
    <property type="nucleotide sequence ID" value="NZ_FODV01000004.1"/>
</dbReference>
<keyword evidence="2" id="KW-0808">Transferase</keyword>
<dbReference type="SUPFAM" id="SSF53335">
    <property type="entry name" value="S-adenosyl-L-methionine-dependent methyltransferases"/>
    <property type="match status" value="1"/>
</dbReference>
<keyword evidence="3" id="KW-1185">Reference proteome</keyword>
<dbReference type="OrthoDB" id="1018at2157"/>
<evidence type="ECO:0000313" key="2">
    <source>
        <dbReference type="EMBL" id="SEO73653.1"/>
    </source>
</evidence>
<dbReference type="PANTHER" id="PTHR43591">
    <property type="entry name" value="METHYLTRANSFERASE"/>
    <property type="match status" value="1"/>
</dbReference>
<dbReference type="Gene3D" id="3.40.50.150">
    <property type="entry name" value="Vaccinia Virus protein VP39"/>
    <property type="match status" value="1"/>
</dbReference>
<dbReference type="InterPro" id="IPR013216">
    <property type="entry name" value="Methyltransf_11"/>
</dbReference>
<accession>A0A1H8S665</accession>
<dbReference type="GO" id="GO:0032259">
    <property type="term" value="P:methylation"/>
    <property type="evidence" value="ECO:0007669"/>
    <property type="project" value="UniProtKB-KW"/>
</dbReference>
<dbReference type="Pfam" id="PF08241">
    <property type="entry name" value="Methyltransf_11"/>
    <property type="match status" value="1"/>
</dbReference>